<dbReference type="CDD" id="cd10918">
    <property type="entry name" value="CE4_NodB_like_5s_6s"/>
    <property type="match status" value="1"/>
</dbReference>
<dbReference type="GO" id="GO:0005975">
    <property type="term" value="P:carbohydrate metabolic process"/>
    <property type="evidence" value="ECO:0007669"/>
    <property type="project" value="InterPro"/>
</dbReference>
<dbReference type="SUPFAM" id="SSF88713">
    <property type="entry name" value="Glycoside hydrolase/deacetylase"/>
    <property type="match status" value="1"/>
</dbReference>
<dbReference type="PROSITE" id="PS51677">
    <property type="entry name" value="NODB"/>
    <property type="match status" value="1"/>
</dbReference>
<dbReference type="PANTHER" id="PTHR34216">
    <property type="match status" value="1"/>
</dbReference>
<dbReference type="Pfam" id="PF01522">
    <property type="entry name" value="Polysacc_deac_1"/>
    <property type="match status" value="1"/>
</dbReference>
<name>A0A173MZT3_CLOCL</name>
<comment type="subcellular location">
    <subcellularLocation>
        <location evidence="1">Secreted</location>
    </subcellularLocation>
</comment>
<dbReference type="Gene3D" id="3.20.20.370">
    <property type="entry name" value="Glycoside hydrolase/deacetylase"/>
    <property type="match status" value="1"/>
</dbReference>
<evidence type="ECO:0000256" key="1">
    <source>
        <dbReference type="ARBA" id="ARBA00004613"/>
    </source>
</evidence>
<reference evidence="4" key="1">
    <citation type="submission" date="2009-04" db="EMBL/GenBank/DDBJ databases">
        <title>Clostridium cellulovorans cellulosomal and noncellulosomal genes.</title>
        <authorList>
            <person name="Tamaru Y."/>
        </authorList>
    </citation>
    <scope>NUCLEOTIDE SEQUENCE</scope>
</reference>
<organism evidence="4">
    <name type="scientific">Clostridium cellulovorans</name>
    <dbReference type="NCBI Taxonomy" id="1493"/>
    <lineage>
        <taxon>Bacteria</taxon>
        <taxon>Bacillati</taxon>
        <taxon>Bacillota</taxon>
        <taxon>Clostridia</taxon>
        <taxon>Eubacteriales</taxon>
        <taxon>Clostridiaceae</taxon>
        <taxon>Clostridium</taxon>
    </lineage>
</organism>
<accession>A0A173MZT3</accession>
<evidence type="ECO:0000256" key="2">
    <source>
        <dbReference type="ARBA" id="ARBA00022729"/>
    </source>
</evidence>
<sequence>MKRIIAVVLLVIVILGAVSYVLFHKVGVGLLVLEGNKESKTIINIKNDRVPVEVKESKSIAVTSIPVLMYHSIATQAGNQLRVPVENFKEQMDYLKNNGYETLTPEEYYSAMTTGKAKYEKPILVTFDDGYDDNYSAAFPILKQNNQKAVIFMIISYIDKAGFLNAAQIKEMSEKGVYFQSHTVNHVELNGISYEEQVKEMKDSKNALDSMLKQNTKFLCYPVGRYNDDTLKALKDTGYTMAFTTKPGLSSKEQGLEQLLRVRINASTTIDEFKKLIEQ</sequence>
<dbReference type="InterPro" id="IPR002509">
    <property type="entry name" value="NODB_dom"/>
</dbReference>
<dbReference type="GO" id="GO:0016810">
    <property type="term" value="F:hydrolase activity, acting on carbon-nitrogen (but not peptide) bonds"/>
    <property type="evidence" value="ECO:0007669"/>
    <property type="project" value="InterPro"/>
</dbReference>
<dbReference type="PANTHER" id="PTHR34216:SF3">
    <property type="entry name" value="POLY-BETA-1,6-N-ACETYL-D-GLUCOSAMINE N-DEACETYLASE"/>
    <property type="match status" value="1"/>
</dbReference>
<evidence type="ECO:0000313" key="4">
    <source>
        <dbReference type="EMBL" id="BAV13098.1"/>
    </source>
</evidence>
<dbReference type="InterPro" id="IPR051398">
    <property type="entry name" value="Polysacch_Deacetylase"/>
</dbReference>
<keyword evidence="2" id="KW-0732">Signal</keyword>
<evidence type="ECO:0000259" key="3">
    <source>
        <dbReference type="PROSITE" id="PS51677"/>
    </source>
</evidence>
<dbReference type="InterPro" id="IPR011330">
    <property type="entry name" value="Glyco_hydro/deAcase_b/a-brl"/>
</dbReference>
<feature type="domain" description="NodB homology" evidence="3">
    <location>
        <begin position="121"/>
        <end position="279"/>
    </location>
</feature>
<dbReference type="EMBL" id="AB499199">
    <property type="protein sequence ID" value="BAV13098.1"/>
    <property type="molecule type" value="Genomic_DNA"/>
</dbReference>
<protein>
    <submittedName>
        <fullName evidence="4">Polysaccharide deacetylase</fullName>
    </submittedName>
</protein>
<dbReference type="AlphaFoldDB" id="A0A173MZT3"/>
<dbReference type="GO" id="GO:0005576">
    <property type="term" value="C:extracellular region"/>
    <property type="evidence" value="ECO:0007669"/>
    <property type="project" value="UniProtKB-SubCell"/>
</dbReference>
<gene>
    <name evidence="4" type="primary">PdeB</name>
</gene>
<proteinExistence type="predicted"/>
<dbReference type="OMA" id="GDNAWDP"/>